<dbReference type="InterPro" id="IPR016169">
    <property type="entry name" value="FAD-bd_PCMH_sub2"/>
</dbReference>
<evidence type="ECO:0000313" key="7">
    <source>
        <dbReference type="EMBL" id="RAH80852.1"/>
    </source>
</evidence>
<dbReference type="Gene3D" id="3.40.462.20">
    <property type="match status" value="1"/>
</dbReference>
<feature type="region of interest" description="Disordered" evidence="5">
    <location>
        <begin position="106"/>
        <end position="125"/>
    </location>
</feature>
<evidence type="ECO:0000256" key="3">
    <source>
        <dbReference type="ARBA" id="ARBA00022827"/>
    </source>
</evidence>
<keyword evidence="8" id="KW-1185">Reference proteome</keyword>
<comment type="cofactor">
    <cofactor evidence="1">
        <name>FAD</name>
        <dbReference type="ChEBI" id="CHEBI:57692"/>
    </cofactor>
</comment>
<protein>
    <submittedName>
        <fullName evidence="7">BBE-domain-containing protein</fullName>
    </submittedName>
</protein>
<feature type="region of interest" description="Disordered" evidence="5">
    <location>
        <begin position="154"/>
        <end position="186"/>
    </location>
</feature>
<organism evidence="7 8">
    <name type="scientific">Aspergillus japonicus CBS 114.51</name>
    <dbReference type="NCBI Taxonomy" id="1448312"/>
    <lineage>
        <taxon>Eukaryota</taxon>
        <taxon>Fungi</taxon>
        <taxon>Dikarya</taxon>
        <taxon>Ascomycota</taxon>
        <taxon>Pezizomycotina</taxon>
        <taxon>Eurotiomycetes</taxon>
        <taxon>Eurotiomycetidae</taxon>
        <taxon>Eurotiales</taxon>
        <taxon>Aspergillaceae</taxon>
        <taxon>Aspergillus</taxon>
        <taxon>Aspergillus subgen. Circumdati</taxon>
    </lineage>
</organism>
<keyword evidence="2" id="KW-0285">Flavoprotein</keyword>
<evidence type="ECO:0000256" key="2">
    <source>
        <dbReference type="ARBA" id="ARBA00022630"/>
    </source>
</evidence>
<dbReference type="GO" id="GO:0016491">
    <property type="term" value="F:oxidoreductase activity"/>
    <property type="evidence" value="ECO:0007669"/>
    <property type="project" value="UniProtKB-KW"/>
</dbReference>
<feature type="domain" description="Berberine/berberine-like" evidence="6">
    <location>
        <begin position="66"/>
        <end position="110"/>
    </location>
</feature>
<accession>A0A8T8WZN7</accession>
<dbReference type="Pfam" id="PF08031">
    <property type="entry name" value="BBE"/>
    <property type="match status" value="1"/>
</dbReference>
<dbReference type="Proteomes" id="UP000249497">
    <property type="component" value="Unassembled WGS sequence"/>
</dbReference>
<evidence type="ECO:0000256" key="5">
    <source>
        <dbReference type="SAM" id="MobiDB-lite"/>
    </source>
</evidence>
<feature type="compositionally biased region" description="Basic and acidic residues" evidence="5">
    <location>
        <begin position="163"/>
        <end position="178"/>
    </location>
</feature>
<sequence>HVLWDHIGKQTERQPADATAFPWRKGEYVLSLKTSWTDETKEKEMIEHVQTLRDKLKGFAIDKKAAYVNFIDNTLGNWWEAYYGANYPRLRTLKQTYDPNNSFEFHQSIRGPSQEHPVVHARPPGEYAMPGVANLTDTESFNDVLENNARTRQARLSGTPQEPVDRRGYGELQGRDGEGGFARSSRRRILDL</sequence>
<dbReference type="EMBL" id="KZ824800">
    <property type="protein sequence ID" value="RAH80852.1"/>
    <property type="molecule type" value="Genomic_DNA"/>
</dbReference>
<evidence type="ECO:0000256" key="1">
    <source>
        <dbReference type="ARBA" id="ARBA00001974"/>
    </source>
</evidence>
<dbReference type="RefSeq" id="XP_025526746.1">
    <property type="nucleotide sequence ID" value="XM_025675807.1"/>
</dbReference>
<keyword evidence="4" id="KW-0560">Oxidoreductase</keyword>
<dbReference type="Gene3D" id="3.30.465.10">
    <property type="match status" value="1"/>
</dbReference>
<dbReference type="PANTHER" id="PTHR42973">
    <property type="entry name" value="BINDING OXIDOREDUCTASE, PUTATIVE (AFU_ORTHOLOGUE AFUA_1G17690)-RELATED"/>
    <property type="match status" value="1"/>
</dbReference>
<gene>
    <name evidence="7" type="ORF">BO86DRAFT_432558</name>
</gene>
<reference evidence="7 8" key="1">
    <citation type="submission" date="2018-02" db="EMBL/GenBank/DDBJ databases">
        <title>The genomes of Aspergillus section Nigri reveals drivers in fungal speciation.</title>
        <authorList>
            <consortium name="DOE Joint Genome Institute"/>
            <person name="Vesth T.C."/>
            <person name="Nybo J."/>
            <person name="Theobald S."/>
            <person name="Brandl J."/>
            <person name="Frisvad J.C."/>
            <person name="Nielsen K.F."/>
            <person name="Lyhne E.K."/>
            <person name="Kogle M.E."/>
            <person name="Kuo A."/>
            <person name="Riley R."/>
            <person name="Clum A."/>
            <person name="Nolan M."/>
            <person name="Lipzen A."/>
            <person name="Salamov A."/>
            <person name="Henrissat B."/>
            <person name="Wiebenga A."/>
            <person name="De vries R.P."/>
            <person name="Grigoriev I.V."/>
            <person name="Mortensen U.H."/>
            <person name="Andersen M.R."/>
            <person name="Baker S.E."/>
        </authorList>
    </citation>
    <scope>NUCLEOTIDE SEQUENCE [LARGE SCALE GENOMIC DNA]</scope>
    <source>
        <strain evidence="7 8">CBS 114.51</strain>
    </source>
</reference>
<name>A0A8T8WZN7_ASPJA</name>
<dbReference type="PANTHER" id="PTHR42973:SF39">
    <property type="entry name" value="FAD-BINDING PCMH-TYPE DOMAIN-CONTAINING PROTEIN"/>
    <property type="match status" value="1"/>
</dbReference>
<evidence type="ECO:0000256" key="4">
    <source>
        <dbReference type="ARBA" id="ARBA00023002"/>
    </source>
</evidence>
<evidence type="ECO:0000313" key="8">
    <source>
        <dbReference type="Proteomes" id="UP000249497"/>
    </source>
</evidence>
<dbReference type="InterPro" id="IPR012951">
    <property type="entry name" value="BBE"/>
</dbReference>
<evidence type="ECO:0000259" key="6">
    <source>
        <dbReference type="Pfam" id="PF08031"/>
    </source>
</evidence>
<feature type="non-terminal residue" evidence="7">
    <location>
        <position position="1"/>
    </location>
</feature>
<proteinExistence type="predicted"/>
<dbReference type="GeneID" id="37179500"/>
<dbReference type="InterPro" id="IPR050416">
    <property type="entry name" value="FAD-linked_Oxidoreductase"/>
</dbReference>
<dbReference type="OrthoDB" id="407275at2759"/>
<dbReference type="GO" id="GO:0050660">
    <property type="term" value="F:flavin adenine dinucleotide binding"/>
    <property type="evidence" value="ECO:0007669"/>
    <property type="project" value="InterPro"/>
</dbReference>
<keyword evidence="3" id="KW-0274">FAD</keyword>
<dbReference type="AlphaFoldDB" id="A0A8T8WZN7"/>